<dbReference type="InterPro" id="IPR052019">
    <property type="entry name" value="F420H2_bilvrd_red/Heme_oxyg"/>
</dbReference>
<comment type="caution">
    <text evidence="3">The sequence shown here is derived from an EMBL/GenBank/DDBJ whole genome shotgun (WGS) entry which is preliminary data.</text>
</comment>
<dbReference type="Gene3D" id="2.30.110.10">
    <property type="entry name" value="Electron Transport, Fmn-binding Protein, Chain A"/>
    <property type="match status" value="1"/>
</dbReference>
<reference evidence="3 4" key="1">
    <citation type="submission" date="2024-10" db="EMBL/GenBank/DDBJ databases">
        <title>The Natural Products Discovery Center: Release of the First 8490 Sequenced Strains for Exploring Actinobacteria Biosynthetic Diversity.</title>
        <authorList>
            <person name="Kalkreuter E."/>
            <person name="Kautsar S.A."/>
            <person name="Yang D."/>
            <person name="Bader C.D."/>
            <person name="Teijaro C.N."/>
            <person name="Fluegel L."/>
            <person name="Davis C.M."/>
            <person name="Simpson J.R."/>
            <person name="Lauterbach L."/>
            <person name="Steele A.D."/>
            <person name="Gui C."/>
            <person name="Meng S."/>
            <person name="Li G."/>
            <person name="Viehrig K."/>
            <person name="Ye F."/>
            <person name="Su P."/>
            <person name="Kiefer A.F."/>
            <person name="Nichols A."/>
            <person name="Cepeda A.J."/>
            <person name="Yan W."/>
            <person name="Fan B."/>
            <person name="Jiang Y."/>
            <person name="Adhikari A."/>
            <person name="Zheng C.-J."/>
            <person name="Schuster L."/>
            <person name="Cowan T.M."/>
            <person name="Smanski M.J."/>
            <person name="Chevrette M.G."/>
            <person name="De Carvalho L.P.S."/>
            <person name="Shen B."/>
        </authorList>
    </citation>
    <scope>NUCLEOTIDE SEQUENCE [LARGE SCALE GENOMIC DNA]</scope>
    <source>
        <strain evidence="3 4">NPDC002173</strain>
    </source>
</reference>
<accession>A0ABW6SNL9</accession>
<organism evidence="3 4">
    <name type="scientific">Microtetraspora malaysiensis</name>
    <dbReference type="NCBI Taxonomy" id="161358"/>
    <lineage>
        <taxon>Bacteria</taxon>
        <taxon>Bacillati</taxon>
        <taxon>Actinomycetota</taxon>
        <taxon>Actinomycetes</taxon>
        <taxon>Streptosporangiales</taxon>
        <taxon>Streptosporangiaceae</taxon>
        <taxon>Microtetraspora</taxon>
    </lineage>
</organism>
<name>A0ABW6SNL9_9ACTN</name>
<keyword evidence="4" id="KW-1185">Reference proteome</keyword>
<evidence type="ECO:0000313" key="4">
    <source>
        <dbReference type="Proteomes" id="UP001602013"/>
    </source>
</evidence>
<dbReference type="SUPFAM" id="SSF50475">
    <property type="entry name" value="FMN-binding split barrel"/>
    <property type="match status" value="1"/>
</dbReference>
<dbReference type="EC" id="1.-.-.-" evidence="3"/>
<dbReference type="RefSeq" id="WP_387409914.1">
    <property type="nucleotide sequence ID" value="NZ_JBIASD010000004.1"/>
</dbReference>
<keyword evidence="1 3" id="KW-0560">Oxidoreductase</keyword>
<dbReference type="EMBL" id="JBIASD010000004">
    <property type="protein sequence ID" value="MFF3665777.1"/>
    <property type="molecule type" value="Genomic_DNA"/>
</dbReference>
<dbReference type="GO" id="GO:0016491">
    <property type="term" value="F:oxidoreductase activity"/>
    <property type="evidence" value="ECO:0007669"/>
    <property type="project" value="UniProtKB-KW"/>
</dbReference>
<dbReference type="NCBIfam" id="TIGR04023">
    <property type="entry name" value="PPOX_MSMEG_5819"/>
    <property type="match status" value="1"/>
</dbReference>
<proteinExistence type="predicted"/>
<evidence type="ECO:0000259" key="2">
    <source>
        <dbReference type="Pfam" id="PF01243"/>
    </source>
</evidence>
<sequence length="134" mass="15213">MRFTDLEIAYMHTQDLGRLATVQPDGTVQVNPVMFRYNTDYDTIDIGGRSMATTRKFRNVAGNDRVAFVIDDVLSRQPWRVRYLEVRGTAEQVHTPAGPWPGTDGAIIRIHPRRIISFGLDESGLEQQPTTQRP</sequence>
<protein>
    <submittedName>
        <fullName evidence="3">PPOX class F420-dependent oxidoreductase</fullName>
        <ecNumber evidence="3">1.-.-.-</ecNumber>
    </submittedName>
</protein>
<dbReference type="PANTHER" id="PTHR35176:SF6">
    <property type="entry name" value="HEME OXYGENASE HI_0854-RELATED"/>
    <property type="match status" value="1"/>
</dbReference>
<dbReference type="InterPro" id="IPR011576">
    <property type="entry name" value="Pyridox_Oxase_N"/>
</dbReference>
<dbReference type="InterPro" id="IPR024031">
    <property type="entry name" value="MSMEG_5819/OxyR"/>
</dbReference>
<dbReference type="InterPro" id="IPR012349">
    <property type="entry name" value="Split_barrel_FMN-bd"/>
</dbReference>
<dbReference type="Proteomes" id="UP001602013">
    <property type="component" value="Unassembled WGS sequence"/>
</dbReference>
<dbReference type="Pfam" id="PF01243">
    <property type="entry name" value="PNPOx_N"/>
    <property type="match status" value="1"/>
</dbReference>
<gene>
    <name evidence="3" type="ORF">ACFYXI_09300</name>
</gene>
<dbReference type="PANTHER" id="PTHR35176">
    <property type="entry name" value="HEME OXYGENASE HI_0854-RELATED"/>
    <property type="match status" value="1"/>
</dbReference>
<evidence type="ECO:0000313" key="3">
    <source>
        <dbReference type="EMBL" id="MFF3665777.1"/>
    </source>
</evidence>
<evidence type="ECO:0000256" key="1">
    <source>
        <dbReference type="ARBA" id="ARBA00023002"/>
    </source>
</evidence>
<feature type="domain" description="Pyridoxamine 5'-phosphate oxidase N-terminal" evidence="2">
    <location>
        <begin position="12"/>
        <end position="96"/>
    </location>
</feature>